<evidence type="ECO:0000313" key="5">
    <source>
        <dbReference type="EMBL" id="NDL67508.1"/>
    </source>
</evidence>
<feature type="domain" description="Periplasmic binding protein" evidence="4">
    <location>
        <begin position="41"/>
        <end position="299"/>
    </location>
</feature>
<accession>A0A7X5HVN2</accession>
<proteinExistence type="inferred from homology"/>
<name>A0A7X5HVN2_9FIRM</name>
<dbReference type="GO" id="GO:0030313">
    <property type="term" value="C:cell envelope"/>
    <property type="evidence" value="ECO:0007669"/>
    <property type="project" value="UniProtKB-SubCell"/>
</dbReference>
<organism evidence="5 6">
    <name type="scientific">Anaerotalea alkaliphila</name>
    <dbReference type="NCBI Taxonomy" id="2662126"/>
    <lineage>
        <taxon>Bacteria</taxon>
        <taxon>Bacillati</taxon>
        <taxon>Bacillota</taxon>
        <taxon>Clostridia</taxon>
        <taxon>Eubacteriales</taxon>
        <taxon>Anaerotalea</taxon>
    </lineage>
</organism>
<keyword evidence="3" id="KW-0732">Signal</keyword>
<dbReference type="PANTHER" id="PTHR46847:SF1">
    <property type="entry name" value="D-ALLOSE-BINDING PERIPLASMIC PROTEIN-RELATED"/>
    <property type="match status" value="1"/>
</dbReference>
<dbReference type="InterPro" id="IPR025997">
    <property type="entry name" value="SBP_2_dom"/>
</dbReference>
<comment type="caution">
    <text evidence="5">The sequence shown here is derived from an EMBL/GenBank/DDBJ whole genome shotgun (WGS) entry which is preliminary data.</text>
</comment>
<comment type="subcellular location">
    <subcellularLocation>
        <location evidence="1">Cell envelope</location>
    </subcellularLocation>
</comment>
<evidence type="ECO:0000256" key="3">
    <source>
        <dbReference type="ARBA" id="ARBA00022729"/>
    </source>
</evidence>
<evidence type="ECO:0000256" key="1">
    <source>
        <dbReference type="ARBA" id="ARBA00004196"/>
    </source>
</evidence>
<dbReference type="InterPro" id="IPR028082">
    <property type="entry name" value="Peripla_BP_I"/>
</dbReference>
<sequence>MRKEWKRLIALLLLLPVLLLAPVLSTGCSRGDDGIRVGMLLTDFTNHSQTLVMEGAQRAVAAMAARGEEVEVLYYNAEQDQNKQLEQAENLVVQGVDVVCVMVVDQEASRPMVDMLHAEGIPLVALGVPFADPSRADCYVGGMETEAGALAMEAAADALGGAGGVVVLDGRYGQDRQRRIREGMDRVLEANPGLELLGDGSGDWSREDALRMMENWLQSDIGGRIDAVVAANDQMAIGALGAIKELGLEGRILVGGIGGTPEARELLEQGTLAFTVDQDGAKLGEKAVEAAVRLASGEQVEPEVRIPYRLLDSSDAAD</sequence>
<reference evidence="5 6" key="1">
    <citation type="submission" date="2020-01" db="EMBL/GenBank/DDBJ databases">
        <title>Anaeroalcalibacter tamaniensis gen. nov., sp. nov., moderately halophilic strictly anaerobic fermenter bacterium from mud volcano of Taman peninsula.</title>
        <authorList>
            <person name="Frolova A."/>
            <person name="Merkel A.Y."/>
            <person name="Slobodkin A.I."/>
        </authorList>
    </citation>
    <scope>NUCLEOTIDE SEQUENCE [LARGE SCALE GENOMIC DNA]</scope>
    <source>
        <strain evidence="5 6">F-3ap</strain>
    </source>
</reference>
<evidence type="ECO:0000256" key="2">
    <source>
        <dbReference type="ARBA" id="ARBA00007639"/>
    </source>
</evidence>
<dbReference type="GO" id="GO:0030246">
    <property type="term" value="F:carbohydrate binding"/>
    <property type="evidence" value="ECO:0007669"/>
    <property type="project" value="UniProtKB-ARBA"/>
</dbReference>
<evidence type="ECO:0000313" key="6">
    <source>
        <dbReference type="Proteomes" id="UP000461585"/>
    </source>
</evidence>
<dbReference type="SUPFAM" id="SSF53822">
    <property type="entry name" value="Periplasmic binding protein-like I"/>
    <property type="match status" value="1"/>
</dbReference>
<keyword evidence="6" id="KW-1185">Reference proteome</keyword>
<gene>
    <name evidence="5" type="ORF">GXN74_07095</name>
</gene>
<dbReference type="AlphaFoldDB" id="A0A7X5HVN2"/>
<evidence type="ECO:0000259" key="4">
    <source>
        <dbReference type="Pfam" id="PF13407"/>
    </source>
</evidence>
<dbReference type="Gene3D" id="3.40.50.2300">
    <property type="match status" value="2"/>
</dbReference>
<dbReference type="PANTHER" id="PTHR46847">
    <property type="entry name" value="D-ALLOSE-BINDING PERIPLASMIC PROTEIN-RELATED"/>
    <property type="match status" value="1"/>
</dbReference>
<dbReference type="PROSITE" id="PS51257">
    <property type="entry name" value="PROKAR_LIPOPROTEIN"/>
    <property type="match status" value="1"/>
</dbReference>
<dbReference type="Proteomes" id="UP000461585">
    <property type="component" value="Unassembled WGS sequence"/>
</dbReference>
<dbReference type="RefSeq" id="WP_162370237.1">
    <property type="nucleotide sequence ID" value="NZ_JAAEEH010000016.1"/>
</dbReference>
<dbReference type="Pfam" id="PF13407">
    <property type="entry name" value="Peripla_BP_4"/>
    <property type="match status" value="1"/>
</dbReference>
<dbReference type="EMBL" id="JAAEEH010000016">
    <property type="protein sequence ID" value="NDL67508.1"/>
    <property type="molecule type" value="Genomic_DNA"/>
</dbReference>
<comment type="similarity">
    <text evidence="2">Belongs to the bacterial solute-binding protein 2 family.</text>
</comment>
<protein>
    <submittedName>
        <fullName evidence="5">Substrate-binding domain-containing protein</fullName>
    </submittedName>
</protein>